<protein>
    <submittedName>
        <fullName evidence="1">5177_t:CDS:1</fullName>
    </submittedName>
</protein>
<gene>
    <name evidence="1" type="ORF">FCALED_LOCUS14494</name>
</gene>
<dbReference type="Proteomes" id="UP000789570">
    <property type="component" value="Unassembled WGS sequence"/>
</dbReference>
<dbReference type="EMBL" id="CAJVPQ010010572">
    <property type="protein sequence ID" value="CAG8723049.1"/>
    <property type="molecule type" value="Genomic_DNA"/>
</dbReference>
<evidence type="ECO:0000313" key="2">
    <source>
        <dbReference type="Proteomes" id="UP000789570"/>
    </source>
</evidence>
<accession>A0A9N9I7R4</accession>
<feature type="non-terminal residue" evidence="1">
    <location>
        <position position="1"/>
    </location>
</feature>
<evidence type="ECO:0000313" key="1">
    <source>
        <dbReference type="EMBL" id="CAG8723049.1"/>
    </source>
</evidence>
<dbReference type="AlphaFoldDB" id="A0A9N9I7R4"/>
<reference evidence="1" key="1">
    <citation type="submission" date="2021-06" db="EMBL/GenBank/DDBJ databases">
        <authorList>
            <person name="Kallberg Y."/>
            <person name="Tangrot J."/>
            <person name="Rosling A."/>
        </authorList>
    </citation>
    <scope>NUCLEOTIDE SEQUENCE</scope>
    <source>
        <strain evidence="1">UK204</strain>
    </source>
</reference>
<organism evidence="1 2">
    <name type="scientific">Funneliformis caledonium</name>
    <dbReference type="NCBI Taxonomy" id="1117310"/>
    <lineage>
        <taxon>Eukaryota</taxon>
        <taxon>Fungi</taxon>
        <taxon>Fungi incertae sedis</taxon>
        <taxon>Mucoromycota</taxon>
        <taxon>Glomeromycotina</taxon>
        <taxon>Glomeromycetes</taxon>
        <taxon>Glomerales</taxon>
        <taxon>Glomeraceae</taxon>
        <taxon>Funneliformis</taxon>
    </lineage>
</organism>
<comment type="caution">
    <text evidence="1">The sequence shown here is derived from an EMBL/GenBank/DDBJ whole genome shotgun (WGS) entry which is preliminary data.</text>
</comment>
<proteinExistence type="predicted"/>
<name>A0A9N9I7R4_9GLOM</name>
<keyword evidence="2" id="KW-1185">Reference proteome</keyword>
<sequence>NSVELVDLSENENYNKDDKEDKKIQVVTQSLLQKKLSEDTKMSKNKCILKKYSKI</sequence>